<evidence type="ECO:0000256" key="6">
    <source>
        <dbReference type="ARBA" id="ARBA00023285"/>
    </source>
</evidence>
<dbReference type="CDD" id="cd10917">
    <property type="entry name" value="CE4_NodB_like_6s_7s"/>
    <property type="match status" value="1"/>
</dbReference>
<keyword evidence="2" id="KW-0479">Metal-binding</keyword>
<evidence type="ECO:0000256" key="7">
    <source>
        <dbReference type="SAM" id="MobiDB-lite"/>
    </source>
</evidence>
<dbReference type="RefSeq" id="XP_056489121.1">
    <property type="nucleotide sequence ID" value="XM_056629819.1"/>
</dbReference>
<feature type="region of interest" description="Disordered" evidence="7">
    <location>
        <begin position="146"/>
        <end position="202"/>
    </location>
</feature>
<evidence type="ECO:0000313" key="10">
    <source>
        <dbReference type="Proteomes" id="UP001147747"/>
    </source>
</evidence>
<organism evidence="9 10">
    <name type="scientific">Penicillium cosmopolitanum</name>
    <dbReference type="NCBI Taxonomy" id="1131564"/>
    <lineage>
        <taxon>Eukaryota</taxon>
        <taxon>Fungi</taxon>
        <taxon>Dikarya</taxon>
        <taxon>Ascomycota</taxon>
        <taxon>Pezizomycotina</taxon>
        <taxon>Eurotiomycetes</taxon>
        <taxon>Eurotiomycetidae</taxon>
        <taxon>Eurotiales</taxon>
        <taxon>Aspergillaceae</taxon>
        <taxon>Penicillium</taxon>
    </lineage>
</organism>
<dbReference type="PANTHER" id="PTHR46471:SF6">
    <property type="entry name" value="GLYCOSYL HYDROLASE"/>
    <property type="match status" value="1"/>
</dbReference>
<dbReference type="GO" id="GO:0046872">
    <property type="term" value="F:metal ion binding"/>
    <property type="evidence" value="ECO:0007669"/>
    <property type="project" value="UniProtKB-KW"/>
</dbReference>
<dbReference type="Pfam" id="PF01522">
    <property type="entry name" value="Polysacc_deac_1"/>
    <property type="match status" value="1"/>
</dbReference>
<dbReference type="EMBL" id="JAPZBU010000006">
    <property type="protein sequence ID" value="KAJ5397069.1"/>
    <property type="molecule type" value="Genomic_DNA"/>
</dbReference>
<keyword evidence="6" id="KW-0170">Cobalt</keyword>
<accession>A0A9X0B9U1</accession>
<dbReference type="PANTHER" id="PTHR46471">
    <property type="entry name" value="CHITIN DEACETYLASE"/>
    <property type="match status" value="1"/>
</dbReference>
<keyword evidence="5" id="KW-0119">Carbohydrate metabolism</keyword>
<dbReference type="InterPro" id="IPR002509">
    <property type="entry name" value="NODB_dom"/>
</dbReference>
<keyword evidence="4 9" id="KW-0378">Hydrolase</keyword>
<dbReference type="GeneID" id="81368799"/>
<proteinExistence type="predicted"/>
<dbReference type="GO" id="GO:0016810">
    <property type="term" value="F:hydrolase activity, acting on carbon-nitrogen (but not peptide) bonds"/>
    <property type="evidence" value="ECO:0007669"/>
    <property type="project" value="InterPro"/>
</dbReference>
<reference evidence="9" key="1">
    <citation type="submission" date="2022-12" db="EMBL/GenBank/DDBJ databases">
        <authorList>
            <person name="Petersen C."/>
        </authorList>
    </citation>
    <scope>NUCLEOTIDE SEQUENCE</scope>
    <source>
        <strain evidence="9">IBT 29677</strain>
    </source>
</reference>
<dbReference type="InterPro" id="IPR011330">
    <property type="entry name" value="Glyco_hydro/deAcase_b/a-brl"/>
</dbReference>
<reference evidence="9" key="2">
    <citation type="journal article" date="2023" name="IMA Fungus">
        <title>Comparative genomic study of the Penicillium genus elucidates a diverse pangenome and 15 lateral gene transfer events.</title>
        <authorList>
            <person name="Petersen C."/>
            <person name="Sorensen T."/>
            <person name="Nielsen M.R."/>
            <person name="Sondergaard T.E."/>
            <person name="Sorensen J.L."/>
            <person name="Fitzpatrick D.A."/>
            <person name="Frisvad J.C."/>
            <person name="Nielsen K.L."/>
        </authorList>
    </citation>
    <scope>NUCLEOTIDE SEQUENCE</scope>
    <source>
        <strain evidence="9">IBT 29677</strain>
    </source>
</reference>
<dbReference type="SUPFAM" id="SSF88713">
    <property type="entry name" value="Glycoside hydrolase/deacetylase"/>
    <property type="match status" value="1"/>
</dbReference>
<keyword evidence="10" id="KW-1185">Reference proteome</keyword>
<dbReference type="Gene3D" id="3.20.20.370">
    <property type="entry name" value="Glycoside hydrolase/deacetylase"/>
    <property type="match status" value="1"/>
</dbReference>
<dbReference type="OrthoDB" id="2128708at2759"/>
<evidence type="ECO:0000256" key="5">
    <source>
        <dbReference type="ARBA" id="ARBA00023277"/>
    </source>
</evidence>
<keyword evidence="3" id="KW-0732">Signal</keyword>
<evidence type="ECO:0000256" key="2">
    <source>
        <dbReference type="ARBA" id="ARBA00022723"/>
    </source>
</evidence>
<evidence type="ECO:0000256" key="3">
    <source>
        <dbReference type="ARBA" id="ARBA00022729"/>
    </source>
</evidence>
<comment type="caution">
    <text evidence="9">The sequence shown here is derived from an EMBL/GenBank/DDBJ whole genome shotgun (WGS) entry which is preliminary data.</text>
</comment>
<evidence type="ECO:0000256" key="4">
    <source>
        <dbReference type="ARBA" id="ARBA00022801"/>
    </source>
</evidence>
<comment type="cofactor">
    <cofactor evidence="1">
        <name>Co(2+)</name>
        <dbReference type="ChEBI" id="CHEBI:48828"/>
    </cofactor>
</comment>
<feature type="domain" description="NodB homology" evidence="8">
    <location>
        <begin position="271"/>
        <end position="458"/>
    </location>
</feature>
<name>A0A9X0B9U1_9EURO</name>
<dbReference type="GO" id="GO:0005975">
    <property type="term" value="P:carbohydrate metabolic process"/>
    <property type="evidence" value="ECO:0007669"/>
    <property type="project" value="InterPro"/>
</dbReference>
<evidence type="ECO:0000259" key="8">
    <source>
        <dbReference type="PROSITE" id="PS51677"/>
    </source>
</evidence>
<protein>
    <submittedName>
        <fullName evidence="9">Glycoside hydrolase/deacetylase beta/alpha-barrel</fullName>
    </submittedName>
</protein>
<evidence type="ECO:0000313" key="9">
    <source>
        <dbReference type="EMBL" id="KAJ5397069.1"/>
    </source>
</evidence>
<sequence>MIPVYLLPFLPTALGYTSQSFRPQPRLELRDVKQVTPSLVIDTFQDPLHNDLGFWHGTGENLTMHHEPGSVSFFPIDPDQNFHTQFDTRGCFSLLPWQDQFLHIVYDGTDQFTVSLNEHNMECSAARAPFPGVPDSVQASRYVMRTGSDSSDEDDSSDSKDAPELPSTSDISQRRSPSSSAGPRDSHRENSDQGPASPPKTELYIPLSHFRIDQRRVVSVSFTGFYTNETLTLHRVEIVPSVPPPSPANNYFTVPRKLQTGQLVLRCSVPNSFAFGIDDGQPRFAQEVMRILDEEDVRVTFFVVGAGLQDSTTNFTRFYKEMMKKGHQVALHSNTHPKMEALPTMEMIDNEVKNTIRVFKERLDLSSRYFRPPFGTVGARMRQQLAKRIEQPFIVNWSVDVEDWLWANTTTPEKQLDAFYRSVARGGNLAVMHFLNPSTVGYLRDFIRHVKGLGYNIMRIDQCLADPFSPAL</sequence>
<dbReference type="Proteomes" id="UP001147747">
    <property type="component" value="Unassembled WGS sequence"/>
</dbReference>
<evidence type="ECO:0000256" key="1">
    <source>
        <dbReference type="ARBA" id="ARBA00001941"/>
    </source>
</evidence>
<dbReference type="PROSITE" id="PS51677">
    <property type="entry name" value="NODB"/>
    <property type="match status" value="1"/>
</dbReference>
<feature type="compositionally biased region" description="Low complexity" evidence="7">
    <location>
        <begin position="167"/>
        <end position="183"/>
    </location>
</feature>
<gene>
    <name evidence="9" type="ORF">N7509_005182</name>
</gene>
<dbReference type="AlphaFoldDB" id="A0A9X0B9U1"/>